<dbReference type="Proteomes" id="UP001596122">
    <property type="component" value="Unassembled WGS sequence"/>
</dbReference>
<comment type="catalytic activity">
    <reaction evidence="7">
        <text>Hydrolysis of terminal, non-reducing beta-D-glucosyl residues with release of beta-D-glucose.</text>
        <dbReference type="EC" id="3.2.1.21"/>
    </reaction>
</comment>
<keyword evidence="9" id="KW-1185">Reference proteome</keyword>
<dbReference type="PANTHER" id="PTHR10353:SF36">
    <property type="entry name" value="LP05116P"/>
    <property type="match status" value="1"/>
</dbReference>
<evidence type="ECO:0000256" key="3">
    <source>
        <dbReference type="ARBA" id="ARBA00023001"/>
    </source>
</evidence>
<dbReference type="NCBIfam" id="TIGR03356">
    <property type="entry name" value="BGL"/>
    <property type="match status" value="1"/>
</dbReference>
<dbReference type="Pfam" id="PF00232">
    <property type="entry name" value="Glyco_hydro_1"/>
    <property type="match status" value="1"/>
</dbReference>
<dbReference type="PANTHER" id="PTHR10353">
    <property type="entry name" value="GLYCOSYL HYDROLASE"/>
    <property type="match status" value="1"/>
</dbReference>
<evidence type="ECO:0000313" key="8">
    <source>
        <dbReference type="EMBL" id="MFC5380933.1"/>
    </source>
</evidence>
<dbReference type="GO" id="GO:0008422">
    <property type="term" value="F:beta-glucosidase activity"/>
    <property type="evidence" value="ECO:0007669"/>
    <property type="project" value="UniProtKB-EC"/>
</dbReference>
<protein>
    <recommendedName>
        <fullName evidence="7">Beta-glucosidase</fullName>
        <ecNumber evidence="7">3.2.1.21</ecNumber>
    </recommendedName>
</protein>
<evidence type="ECO:0000256" key="7">
    <source>
        <dbReference type="RuleBase" id="RU361175"/>
    </source>
</evidence>
<gene>
    <name evidence="8" type="ORF">ACFPJ6_09030</name>
</gene>
<evidence type="ECO:0000256" key="4">
    <source>
        <dbReference type="ARBA" id="ARBA00023277"/>
    </source>
</evidence>
<keyword evidence="2 7" id="KW-0378">Hydrolase</keyword>
<proteinExistence type="inferred from homology"/>
<dbReference type="EMBL" id="JBHSLD010000007">
    <property type="protein sequence ID" value="MFC5380933.1"/>
    <property type="molecule type" value="Genomic_DNA"/>
</dbReference>
<dbReference type="InterPro" id="IPR017853">
    <property type="entry name" value="GH"/>
</dbReference>
<dbReference type="InterPro" id="IPR001360">
    <property type="entry name" value="Glyco_hydro_1"/>
</dbReference>
<dbReference type="PRINTS" id="PR00131">
    <property type="entry name" value="GLHYDRLASE1"/>
</dbReference>
<dbReference type="EC" id="3.2.1.21" evidence="7"/>
<keyword evidence="4" id="KW-0119">Carbohydrate metabolism</keyword>
<dbReference type="RefSeq" id="WP_340270793.1">
    <property type="nucleotide sequence ID" value="NZ_JBBEOG010000008.1"/>
</dbReference>
<evidence type="ECO:0000256" key="6">
    <source>
        <dbReference type="ARBA" id="ARBA00023326"/>
    </source>
</evidence>
<name>A0ABW0GLZ7_9MICO</name>
<comment type="similarity">
    <text evidence="1 7">Belongs to the glycosyl hydrolase 1 family.</text>
</comment>
<dbReference type="SUPFAM" id="SSF51445">
    <property type="entry name" value="(Trans)glycosidases"/>
    <property type="match status" value="1"/>
</dbReference>
<reference evidence="9" key="1">
    <citation type="journal article" date="2019" name="Int. J. Syst. Evol. Microbiol.">
        <title>The Global Catalogue of Microorganisms (GCM) 10K type strain sequencing project: providing services to taxonomists for standard genome sequencing and annotation.</title>
        <authorList>
            <consortium name="The Broad Institute Genomics Platform"/>
            <consortium name="The Broad Institute Genome Sequencing Center for Infectious Disease"/>
            <person name="Wu L."/>
            <person name="Ma J."/>
        </authorList>
    </citation>
    <scope>NUCLEOTIDE SEQUENCE [LARGE SCALE GENOMIC DNA]</scope>
    <source>
        <strain evidence="9">CCUG 43114</strain>
    </source>
</reference>
<keyword evidence="3" id="KW-0136">Cellulose degradation</keyword>
<keyword evidence="5 7" id="KW-0326">Glycosidase</keyword>
<evidence type="ECO:0000256" key="1">
    <source>
        <dbReference type="ARBA" id="ARBA00010838"/>
    </source>
</evidence>
<dbReference type="InterPro" id="IPR017736">
    <property type="entry name" value="Glyco_hydro_1_beta-glucosidase"/>
</dbReference>
<evidence type="ECO:0000256" key="2">
    <source>
        <dbReference type="ARBA" id="ARBA00022801"/>
    </source>
</evidence>
<organism evidence="8 9">
    <name type="scientific">Aquipuribacter nitratireducens</name>
    <dbReference type="NCBI Taxonomy" id="650104"/>
    <lineage>
        <taxon>Bacteria</taxon>
        <taxon>Bacillati</taxon>
        <taxon>Actinomycetota</taxon>
        <taxon>Actinomycetes</taxon>
        <taxon>Micrococcales</taxon>
        <taxon>Intrasporangiaceae</taxon>
        <taxon>Aquipuribacter</taxon>
    </lineage>
</organism>
<dbReference type="Gene3D" id="3.20.20.80">
    <property type="entry name" value="Glycosidases"/>
    <property type="match status" value="1"/>
</dbReference>
<accession>A0ABW0GLZ7</accession>
<evidence type="ECO:0000256" key="5">
    <source>
        <dbReference type="ARBA" id="ARBA00023295"/>
    </source>
</evidence>
<comment type="caution">
    <text evidence="8">The sequence shown here is derived from an EMBL/GenBank/DDBJ whole genome shotgun (WGS) entry which is preliminary data.</text>
</comment>
<sequence>MADLPQTFVWGAATASFQIEGDRAGRGDTVWDAFAQVPGAVADGTDGDVTCDHIHRYREDVALLRDLGVDAYRFSVAWARVQPTGRGDFSADGLGFYDRLVDELLGAGVEPWVTLYHWDLPLELQLAGGWASRRTVDHFVEYALTVQEALGDRVKRWATHNEPWCAAWLGHGNGVHAPGVRDHALAARVTHHLLLSHGRAVAAMRQQDPDAAYGIVLNLDNVRAADDAAVTRDALPAYDALRNRVWLDPLAGRGYPADALELLHPHLDGAVEPGDLDQVATPTDWLGLNYYNDAVFEAGEGAVPTVELLQPGLELVRQADPGADATAMGWPITPDGFTDVLVRLQEEYAGLGPFVVTENGSAWDDDPTPGPDGVVEDPRRVAYLHAHLEALDEARRRGVDVRGYFAWSLLDNFEWALGLSKRFGLVRVDFDTLERTPKRSYLAYRDAVAARRG</sequence>
<keyword evidence="6" id="KW-0624">Polysaccharide degradation</keyword>
<evidence type="ECO:0000313" key="9">
    <source>
        <dbReference type="Proteomes" id="UP001596122"/>
    </source>
</evidence>